<keyword evidence="5 6" id="KW-0472">Membrane</keyword>
<reference evidence="8" key="1">
    <citation type="journal article" date="2013" name="Extremophiles">
        <title>Proteinivorax tanatarense gen. nov., sp. nov., an anaerobic, haloalkaliphilic, proteolytic bacterium isolated from a decaying algal bloom, and proposal of Proteinivoraceae fam. nov.</title>
        <authorList>
            <person name="Kevbrin V."/>
            <person name="Boltyanskaya Y."/>
            <person name="Zhilina T."/>
            <person name="Kolganova T."/>
            <person name="Lavrentjeva E."/>
            <person name="Kuznetsov B."/>
        </authorList>
    </citation>
    <scope>NUCLEOTIDE SEQUENCE</scope>
    <source>
        <strain evidence="8">Z-910T</strain>
    </source>
</reference>
<evidence type="ECO:0000256" key="1">
    <source>
        <dbReference type="ARBA" id="ARBA00004651"/>
    </source>
</evidence>
<name>A0AAU7VN94_9FIRM</name>
<dbReference type="CDD" id="cd16380">
    <property type="entry name" value="YitT_C"/>
    <property type="match status" value="1"/>
</dbReference>
<dbReference type="AlphaFoldDB" id="A0AAU7VN94"/>
<dbReference type="Pfam" id="PF02588">
    <property type="entry name" value="YitT_membrane"/>
    <property type="match status" value="1"/>
</dbReference>
<keyword evidence="3 6" id="KW-0812">Transmembrane</keyword>
<dbReference type="PANTHER" id="PTHR33545:SF9">
    <property type="entry name" value="UPF0750 MEMBRANE PROTEIN YITE"/>
    <property type="match status" value="1"/>
</dbReference>
<feature type="transmembrane region" description="Helical" evidence="6">
    <location>
        <begin position="7"/>
        <end position="26"/>
    </location>
</feature>
<dbReference type="PIRSF" id="PIRSF006483">
    <property type="entry name" value="Membrane_protein_YitT"/>
    <property type="match status" value="1"/>
</dbReference>
<dbReference type="Pfam" id="PF10035">
    <property type="entry name" value="DUF2179"/>
    <property type="match status" value="1"/>
</dbReference>
<dbReference type="InterPro" id="IPR019264">
    <property type="entry name" value="DUF2179"/>
</dbReference>
<dbReference type="GO" id="GO:0005886">
    <property type="term" value="C:plasma membrane"/>
    <property type="evidence" value="ECO:0007669"/>
    <property type="project" value="UniProtKB-SubCell"/>
</dbReference>
<accession>A0AAU7VN94</accession>
<evidence type="ECO:0000256" key="3">
    <source>
        <dbReference type="ARBA" id="ARBA00022692"/>
    </source>
</evidence>
<feature type="domain" description="DUF2179" evidence="7">
    <location>
        <begin position="215"/>
        <end position="269"/>
    </location>
</feature>
<feature type="transmembrane region" description="Helical" evidence="6">
    <location>
        <begin position="73"/>
        <end position="90"/>
    </location>
</feature>
<dbReference type="RefSeq" id="WP_350344155.1">
    <property type="nucleotide sequence ID" value="NZ_CP158367.1"/>
</dbReference>
<dbReference type="InterPro" id="IPR003740">
    <property type="entry name" value="YitT"/>
</dbReference>
<reference evidence="8" key="2">
    <citation type="submission" date="2024-06" db="EMBL/GenBank/DDBJ databases">
        <authorList>
            <person name="Petrova K.O."/>
            <person name="Toshchakov S.V."/>
            <person name="Boltjanskaja Y.V."/>
            <person name="Kevbrin V."/>
        </authorList>
    </citation>
    <scope>NUCLEOTIDE SEQUENCE</scope>
    <source>
        <strain evidence="8">Z-910T</strain>
    </source>
</reference>
<evidence type="ECO:0000313" key="8">
    <source>
        <dbReference type="EMBL" id="XBX75411.1"/>
    </source>
</evidence>
<evidence type="ECO:0000256" key="4">
    <source>
        <dbReference type="ARBA" id="ARBA00022989"/>
    </source>
</evidence>
<evidence type="ECO:0000256" key="5">
    <source>
        <dbReference type="ARBA" id="ARBA00023136"/>
    </source>
</evidence>
<dbReference type="InterPro" id="IPR051461">
    <property type="entry name" value="UPF0750_membrane"/>
</dbReference>
<evidence type="ECO:0000256" key="6">
    <source>
        <dbReference type="SAM" id="Phobius"/>
    </source>
</evidence>
<dbReference type="EMBL" id="CP158367">
    <property type="protein sequence ID" value="XBX75411.1"/>
    <property type="molecule type" value="Genomic_DNA"/>
</dbReference>
<comment type="subcellular location">
    <subcellularLocation>
        <location evidence="1">Cell membrane</location>
        <topology evidence="1">Multi-pass membrane protein</topology>
    </subcellularLocation>
</comment>
<protein>
    <submittedName>
        <fullName evidence="8">YitT family protein</fullName>
    </submittedName>
</protein>
<keyword evidence="2" id="KW-1003">Cell membrane</keyword>
<sequence>MRTVKEYAIIVLGCLITAISLNALLIPNQIAAGGVSGFATVLFYLVNVPVSLTLVLVNIPLFITGLIYLGKKFGLRTLVGTAVLALMVELTTNMTTWTQDPLLAALYGGVLSGLGLGLVFRQRGTTGGTDLAAQLLHKFTGLTVGQGLLGIDFLVIALAAIAFGPELAMYGLIALLATSKVIDLVQQGMRYSKVAFIISEYPEQVSQGIMYKLQRGVTTLSGKGAYTGKNKDIIFCVVNQMEVSRVKDLVYDIDEHAFVIVTDSQDVLGEGFGKMIKD</sequence>
<feature type="transmembrane region" description="Helical" evidence="6">
    <location>
        <begin position="102"/>
        <end position="120"/>
    </location>
</feature>
<organism evidence="8">
    <name type="scientific">Proteinivorax tanatarense</name>
    <dbReference type="NCBI Taxonomy" id="1260629"/>
    <lineage>
        <taxon>Bacteria</taxon>
        <taxon>Bacillati</taxon>
        <taxon>Bacillota</taxon>
        <taxon>Clostridia</taxon>
        <taxon>Eubacteriales</taxon>
        <taxon>Proteinivoracaceae</taxon>
        <taxon>Proteinivorax</taxon>
    </lineage>
</organism>
<feature type="transmembrane region" description="Helical" evidence="6">
    <location>
        <begin position="141"/>
        <end position="161"/>
    </location>
</feature>
<dbReference type="PANTHER" id="PTHR33545">
    <property type="entry name" value="UPF0750 MEMBRANE PROTEIN YITT-RELATED"/>
    <property type="match status" value="1"/>
</dbReference>
<evidence type="ECO:0000259" key="7">
    <source>
        <dbReference type="Pfam" id="PF10035"/>
    </source>
</evidence>
<dbReference type="Gene3D" id="3.30.70.120">
    <property type="match status" value="1"/>
</dbReference>
<proteinExistence type="predicted"/>
<dbReference type="InterPro" id="IPR015867">
    <property type="entry name" value="N-reg_PII/ATP_PRibTrfase_C"/>
</dbReference>
<evidence type="ECO:0000256" key="2">
    <source>
        <dbReference type="ARBA" id="ARBA00022475"/>
    </source>
</evidence>
<keyword evidence="4 6" id="KW-1133">Transmembrane helix</keyword>
<feature type="transmembrane region" description="Helical" evidence="6">
    <location>
        <begin position="38"/>
        <end position="61"/>
    </location>
</feature>
<gene>
    <name evidence="8" type="ORF">PRVXT_000533</name>
</gene>